<feature type="DNA-binding region" description="OmpR/PhoB-type" evidence="4">
    <location>
        <begin position="1"/>
        <end position="99"/>
    </location>
</feature>
<sequence>MPDVSVRVLGALTVIRDGEPVALGGPLPRALLARLIMARGQMVPDATLIDDLWRGKPPRSAQLTLQGYVATLRKALEPERGRSAPQILVRQGTGYALAVDRRHVDAGRFETLAASGRDQITTGDSEGARRTLTEALELWWGPAYADAANWDFAAIEATRLERLRADVVEDQLAARSDCGEFTAAIAELEAITTADPLRERAWELLALAHYRAGNQGDALATLRSARDRIADELGADPRQTLLDLQDAILRQDPTLLPGTATAAGAPAPRFNPERPTGNIPLALTSLVGREAQIDEIDELLSGCRMVTLTGPGGMGKTRAALEVARARKDADGPWLVELAGAHNAAAALDTVVSALGLTINGGIPVLTSLLHDRNFVLVLDNCEHLLDEVAALATAILATCPKIRILATSREAVGVAGETLFEMPPLADSAQLFLERAGSAAADAEPEDIEKLCIALDHIPLAIELAAGQSSTLSVRQIIDMLDDRFEVLRGGPRTNARHASMQAAIDGSYQSLTDSQQRLFCDLAVFQGGFDLDAARQVTARRGLITELGTLIDKSMLKSIGGDPRRYLMLETLRSYAAAQQDSQRMEGLRTAHTRWVVGMATEAYLGLRGPQCLAWTRKLDADMANIRAALDRVDPHSETYLEIVGNVYWFWYRRGFADEGMRMLAPALTAPPEVPIATRVRAVAGSAITSYLGADLPALFAALTRLGEMYGEFDIDAADPVVHIARGDAAVTLAFFEAGAGLVDAARQHAHDSLEIARRYNSPWTAAESLMSLGTADFRSGDHESAARHFESAVEVARNCGYDWCAASILWIHAKSDLAQGKWGGLAENKLARMVGYCERAYDLTSWMVALFTLSYALFRRGEHRPAAQLMGVVDGMTDLTGYSPEKMDVVELAAFGATMRSEIDPAILAEEGDAGRALSRDEVRELVTEWAGSTDVR</sequence>
<name>A0A318RM29_WILLI</name>
<dbReference type="Pfam" id="PF03704">
    <property type="entry name" value="BTAD"/>
    <property type="match status" value="1"/>
</dbReference>
<dbReference type="SMART" id="SM01043">
    <property type="entry name" value="BTAD"/>
    <property type="match status" value="1"/>
</dbReference>
<dbReference type="InterPro" id="IPR027417">
    <property type="entry name" value="P-loop_NTPase"/>
</dbReference>
<dbReference type="Gene3D" id="1.10.10.10">
    <property type="entry name" value="Winged helix-like DNA-binding domain superfamily/Winged helix DNA-binding domain"/>
    <property type="match status" value="1"/>
</dbReference>
<dbReference type="InterPro" id="IPR019734">
    <property type="entry name" value="TPR_rpt"/>
</dbReference>
<evidence type="ECO:0000259" key="5">
    <source>
        <dbReference type="PROSITE" id="PS51755"/>
    </source>
</evidence>
<dbReference type="PANTHER" id="PTHR47691:SF3">
    <property type="entry name" value="HTH-TYPE TRANSCRIPTIONAL REGULATOR RV0890C-RELATED"/>
    <property type="match status" value="1"/>
</dbReference>
<organism evidence="6 7">
    <name type="scientific">Williamsia limnetica</name>
    <dbReference type="NCBI Taxonomy" id="882452"/>
    <lineage>
        <taxon>Bacteria</taxon>
        <taxon>Bacillati</taxon>
        <taxon>Actinomycetota</taxon>
        <taxon>Actinomycetes</taxon>
        <taxon>Mycobacteriales</taxon>
        <taxon>Nocardiaceae</taxon>
        <taxon>Williamsia</taxon>
    </lineage>
</organism>
<proteinExistence type="inferred from homology"/>
<accession>A0A318RM29</accession>
<dbReference type="GO" id="GO:0000160">
    <property type="term" value="P:phosphorelay signal transduction system"/>
    <property type="evidence" value="ECO:0007669"/>
    <property type="project" value="InterPro"/>
</dbReference>
<dbReference type="EMBL" id="QJSP01000010">
    <property type="protein sequence ID" value="PYE15453.1"/>
    <property type="molecule type" value="Genomic_DNA"/>
</dbReference>
<dbReference type="SUPFAM" id="SSF48452">
    <property type="entry name" value="TPR-like"/>
    <property type="match status" value="2"/>
</dbReference>
<feature type="repeat" description="TPR" evidence="3">
    <location>
        <begin position="769"/>
        <end position="802"/>
    </location>
</feature>
<dbReference type="InterPro" id="IPR001867">
    <property type="entry name" value="OmpR/PhoB-type_DNA-bd"/>
</dbReference>
<dbReference type="CDD" id="cd15831">
    <property type="entry name" value="BTAD"/>
    <property type="match status" value="1"/>
</dbReference>
<keyword evidence="7" id="KW-1185">Reference proteome</keyword>
<dbReference type="AlphaFoldDB" id="A0A318RM29"/>
<dbReference type="OrthoDB" id="9812579at2"/>
<dbReference type="PROSITE" id="PS51755">
    <property type="entry name" value="OMPR_PHOB"/>
    <property type="match status" value="1"/>
</dbReference>
<dbReference type="InterPro" id="IPR011990">
    <property type="entry name" value="TPR-like_helical_dom_sf"/>
</dbReference>
<dbReference type="Pfam" id="PF13424">
    <property type="entry name" value="TPR_12"/>
    <property type="match status" value="1"/>
</dbReference>
<dbReference type="InterPro" id="IPR036388">
    <property type="entry name" value="WH-like_DNA-bd_sf"/>
</dbReference>
<comment type="similarity">
    <text evidence="1">Belongs to the AfsR/DnrI/RedD regulatory family.</text>
</comment>
<evidence type="ECO:0000256" key="2">
    <source>
        <dbReference type="ARBA" id="ARBA00023125"/>
    </source>
</evidence>
<dbReference type="SUPFAM" id="SSF52540">
    <property type="entry name" value="P-loop containing nucleoside triphosphate hydrolases"/>
    <property type="match status" value="1"/>
</dbReference>
<feature type="domain" description="OmpR/PhoB-type" evidence="5">
    <location>
        <begin position="1"/>
        <end position="99"/>
    </location>
</feature>
<protein>
    <submittedName>
        <fullName evidence="6">Putative ATPase</fullName>
    </submittedName>
</protein>
<dbReference type="InterPro" id="IPR005158">
    <property type="entry name" value="BTAD"/>
</dbReference>
<gene>
    <name evidence="6" type="ORF">DFR67_110115</name>
</gene>
<dbReference type="Gene3D" id="1.25.40.10">
    <property type="entry name" value="Tetratricopeptide repeat domain"/>
    <property type="match status" value="2"/>
</dbReference>
<dbReference type="GO" id="GO:0003677">
    <property type="term" value="F:DNA binding"/>
    <property type="evidence" value="ECO:0007669"/>
    <property type="project" value="UniProtKB-UniRule"/>
</dbReference>
<dbReference type="PANTHER" id="PTHR47691">
    <property type="entry name" value="REGULATOR-RELATED"/>
    <property type="match status" value="1"/>
</dbReference>
<evidence type="ECO:0000313" key="7">
    <source>
        <dbReference type="Proteomes" id="UP000247591"/>
    </source>
</evidence>
<dbReference type="GO" id="GO:0006355">
    <property type="term" value="P:regulation of DNA-templated transcription"/>
    <property type="evidence" value="ECO:0007669"/>
    <property type="project" value="InterPro"/>
</dbReference>
<dbReference type="Pfam" id="PF00486">
    <property type="entry name" value="Trans_reg_C"/>
    <property type="match status" value="1"/>
</dbReference>
<evidence type="ECO:0000256" key="1">
    <source>
        <dbReference type="ARBA" id="ARBA00005820"/>
    </source>
</evidence>
<evidence type="ECO:0000313" key="6">
    <source>
        <dbReference type="EMBL" id="PYE15453.1"/>
    </source>
</evidence>
<dbReference type="PROSITE" id="PS50005">
    <property type="entry name" value="TPR"/>
    <property type="match status" value="1"/>
</dbReference>
<keyword evidence="3" id="KW-0802">TPR repeat</keyword>
<dbReference type="SMART" id="SM00862">
    <property type="entry name" value="Trans_reg_C"/>
    <property type="match status" value="1"/>
</dbReference>
<dbReference type="Gene3D" id="3.40.50.300">
    <property type="entry name" value="P-loop containing nucleotide triphosphate hydrolases"/>
    <property type="match status" value="1"/>
</dbReference>
<evidence type="ECO:0000256" key="3">
    <source>
        <dbReference type="PROSITE-ProRule" id="PRU00339"/>
    </source>
</evidence>
<dbReference type="InterPro" id="IPR016032">
    <property type="entry name" value="Sig_transdc_resp-reg_C-effctor"/>
</dbReference>
<dbReference type="SUPFAM" id="SSF46894">
    <property type="entry name" value="C-terminal effector domain of the bipartite response regulators"/>
    <property type="match status" value="1"/>
</dbReference>
<reference evidence="6 7" key="1">
    <citation type="submission" date="2018-06" db="EMBL/GenBank/DDBJ databases">
        <title>Genomic Encyclopedia of Type Strains, Phase IV (KMG-IV): sequencing the most valuable type-strain genomes for metagenomic binning, comparative biology and taxonomic classification.</title>
        <authorList>
            <person name="Goeker M."/>
        </authorList>
    </citation>
    <scope>NUCLEOTIDE SEQUENCE [LARGE SCALE GENOMIC DNA]</scope>
    <source>
        <strain evidence="6 7">DSM 45521</strain>
    </source>
</reference>
<comment type="caution">
    <text evidence="6">The sequence shown here is derived from an EMBL/GenBank/DDBJ whole genome shotgun (WGS) entry which is preliminary data.</text>
</comment>
<dbReference type="Proteomes" id="UP000247591">
    <property type="component" value="Unassembled WGS sequence"/>
</dbReference>
<dbReference type="RefSeq" id="WP_110470795.1">
    <property type="nucleotide sequence ID" value="NZ_QJSP01000010.1"/>
</dbReference>
<evidence type="ECO:0000256" key="4">
    <source>
        <dbReference type="PROSITE-ProRule" id="PRU01091"/>
    </source>
</evidence>
<keyword evidence="2 4" id="KW-0238">DNA-binding</keyword>